<evidence type="ECO:0000256" key="13">
    <source>
        <dbReference type="HAMAP-Rule" id="MF_00815"/>
    </source>
</evidence>
<dbReference type="Proteomes" id="UP000598633">
    <property type="component" value="Unassembled WGS sequence"/>
</dbReference>
<dbReference type="GO" id="GO:0042777">
    <property type="term" value="P:proton motive force-driven plasma membrane ATP synthesis"/>
    <property type="evidence" value="ECO:0007669"/>
    <property type="project" value="UniProtKB-UniRule"/>
</dbReference>
<evidence type="ECO:0000256" key="9">
    <source>
        <dbReference type="ARBA" id="ARBA00023136"/>
    </source>
</evidence>
<dbReference type="AlphaFoldDB" id="A0A8J7C3K2"/>
<evidence type="ECO:0000256" key="12">
    <source>
        <dbReference type="ARBA" id="ARBA00060385"/>
    </source>
</evidence>
<comment type="subunit">
    <text evidence="13">F-type ATPases have 2 components, CF(1) - the catalytic core - and CF(0) - the membrane proton channel. CF(1) has five subunits: alpha(3), beta(3), gamma(1), delta(1), epsilon(1). CF(0) has three main subunits: a, b and c.</text>
</comment>
<dbReference type="GO" id="GO:0005524">
    <property type="term" value="F:ATP binding"/>
    <property type="evidence" value="ECO:0007669"/>
    <property type="project" value="UniProtKB-UniRule"/>
</dbReference>
<dbReference type="Gene3D" id="3.40.1380.10">
    <property type="match status" value="1"/>
</dbReference>
<keyword evidence="4 13" id="KW-0813">Transport</keyword>
<comment type="function">
    <text evidence="1 13">Produces ATP from ADP in the presence of a proton gradient across the membrane. The gamma chain is believed to be important in regulating ATPase activity and the flow of protons through the CF(0) complex.</text>
</comment>
<evidence type="ECO:0000256" key="3">
    <source>
        <dbReference type="ARBA" id="ARBA00007681"/>
    </source>
</evidence>
<dbReference type="CDD" id="cd12151">
    <property type="entry name" value="F1-ATPase_gamma"/>
    <property type="match status" value="1"/>
</dbReference>
<dbReference type="InterPro" id="IPR000131">
    <property type="entry name" value="ATP_synth_F1_gsu"/>
</dbReference>
<keyword evidence="8 13" id="KW-0406">Ion transport</keyword>
<dbReference type="GO" id="GO:0045259">
    <property type="term" value="C:proton-transporting ATP synthase complex"/>
    <property type="evidence" value="ECO:0007669"/>
    <property type="project" value="UniProtKB-KW"/>
</dbReference>
<dbReference type="EMBL" id="JACXWA010000109">
    <property type="protein sequence ID" value="MBD3870995.1"/>
    <property type="molecule type" value="Genomic_DNA"/>
</dbReference>
<evidence type="ECO:0000313" key="14">
    <source>
        <dbReference type="EMBL" id="MBD3870995.1"/>
    </source>
</evidence>
<dbReference type="GO" id="GO:0046933">
    <property type="term" value="F:proton-transporting ATP synthase activity, rotational mechanism"/>
    <property type="evidence" value="ECO:0007669"/>
    <property type="project" value="UniProtKB-UniRule"/>
</dbReference>
<keyword evidence="7 13" id="KW-0375">Hydrogen ion transport</keyword>
<evidence type="ECO:0000256" key="2">
    <source>
        <dbReference type="ARBA" id="ARBA00004170"/>
    </source>
</evidence>
<sequence>MPNTRDLVRRIQSVKGTQQITKAMKMVAAAKLRRAQTAISEAKPWAETLSKVLANVAARTEFSHPLLEDHEGERTWVVVVSSDKGLCGSFNTNIVRAVEKDLLADRWPDVELAVVGKKASDYFRSRRWNLVVEDRETMSAPTAEAGPRLGKRFVEAFTSGEVDSVWLVYNSFVNMIRQDIIVDRLLPIEPPAVADEDQDDSQVDYLYEPDARALLAELLPRHVETQVQRAIFDSAAAEQASRMTSMDAATRNAGDMIDALTLLYNRTRQAAITKELIEIVSGAQALEG</sequence>
<dbReference type="FunFam" id="1.10.287.80:FF:000003">
    <property type="entry name" value="ATP synthase gamma chain, chloroplastic"/>
    <property type="match status" value="1"/>
</dbReference>
<dbReference type="FunFam" id="1.10.287.80:FF:000001">
    <property type="entry name" value="ATP synthase gamma chain"/>
    <property type="match status" value="1"/>
</dbReference>
<dbReference type="SUPFAM" id="SSF52943">
    <property type="entry name" value="ATP synthase (F1-ATPase), gamma subunit"/>
    <property type="match status" value="1"/>
</dbReference>
<dbReference type="PANTHER" id="PTHR11693">
    <property type="entry name" value="ATP SYNTHASE GAMMA CHAIN"/>
    <property type="match status" value="1"/>
</dbReference>
<name>A0A8J7C3K2_9BACT</name>
<evidence type="ECO:0000256" key="11">
    <source>
        <dbReference type="ARBA" id="ARBA00023310"/>
    </source>
</evidence>
<evidence type="ECO:0000256" key="4">
    <source>
        <dbReference type="ARBA" id="ARBA00022448"/>
    </source>
</evidence>
<keyword evidence="11 13" id="KW-0066">ATP synthesis</keyword>
<reference evidence="14 15" key="1">
    <citation type="submission" date="2020-08" db="EMBL/GenBank/DDBJ databases">
        <title>Acidobacteriota in marine sediments use diverse sulfur dissimilation pathways.</title>
        <authorList>
            <person name="Wasmund K."/>
        </authorList>
    </citation>
    <scope>NUCLEOTIDE SEQUENCE [LARGE SCALE GENOMIC DNA]</scope>
    <source>
        <strain evidence="14">MAG AM3-A</strain>
    </source>
</reference>
<dbReference type="InterPro" id="IPR035968">
    <property type="entry name" value="ATP_synth_F1_ATPase_gsu"/>
</dbReference>
<keyword evidence="6" id="KW-0997">Cell inner membrane</keyword>
<evidence type="ECO:0000256" key="8">
    <source>
        <dbReference type="ARBA" id="ARBA00023065"/>
    </source>
</evidence>
<dbReference type="GO" id="GO:0009579">
    <property type="term" value="C:thylakoid"/>
    <property type="evidence" value="ECO:0007669"/>
    <property type="project" value="UniProtKB-SubCell"/>
</dbReference>
<gene>
    <name evidence="13 14" type="primary">atpG</name>
    <name evidence="14" type="ORF">IFJ97_06510</name>
</gene>
<protein>
    <recommendedName>
        <fullName evidence="13">ATP synthase gamma chain</fullName>
    </recommendedName>
    <alternativeName>
        <fullName evidence="13">ATP synthase F1 sector gamma subunit</fullName>
    </alternativeName>
    <alternativeName>
        <fullName evidence="13">F-ATPase gamma subunit</fullName>
    </alternativeName>
</protein>
<evidence type="ECO:0000256" key="6">
    <source>
        <dbReference type="ARBA" id="ARBA00022519"/>
    </source>
</evidence>
<evidence type="ECO:0000313" key="15">
    <source>
        <dbReference type="Proteomes" id="UP000598633"/>
    </source>
</evidence>
<dbReference type="HAMAP" id="MF_00815">
    <property type="entry name" value="ATP_synth_gamma_bact"/>
    <property type="match status" value="1"/>
</dbReference>
<keyword evidence="10 13" id="KW-0139">CF(1)</keyword>
<dbReference type="GO" id="GO:0005886">
    <property type="term" value="C:plasma membrane"/>
    <property type="evidence" value="ECO:0007669"/>
    <property type="project" value="UniProtKB-SubCell"/>
</dbReference>
<comment type="subcellular location">
    <subcellularLocation>
        <location evidence="13">Cell membrane</location>
        <topology evidence="13">Peripheral membrane protein</topology>
    </subcellularLocation>
    <subcellularLocation>
        <location evidence="2">Membrane</location>
        <topology evidence="2">Peripheral membrane protein</topology>
    </subcellularLocation>
    <subcellularLocation>
        <location evidence="12">Thylakoid</location>
    </subcellularLocation>
</comment>
<dbReference type="PANTHER" id="PTHR11693:SF22">
    <property type="entry name" value="ATP SYNTHASE SUBUNIT GAMMA, MITOCHONDRIAL"/>
    <property type="match status" value="1"/>
</dbReference>
<evidence type="ECO:0000256" key="10">
    <source>
        <dbReference type="ARBA" id="ARBA00023196"/>
    </source>
</evidence>
<dbReference type="NCBIfam" id="TIGR01146">
    <property type="entry name" value="ATPsyn_F1gamma"/>
    <property type="match status" value="1"/>
</dbReference>
<dbReference type="InterPro" id="IPR023632">
    <property type="entry name" value="ATP_synth_F1_gsu_CS"/>
</dbReference>
<evidence type="ECO:0000256" key="7">
    <source>
        <dbReference type="ARBA" id="ARBA00022781"/>
    </source>
</evidence>
<keyword evidence="5 13" id="KW-1003">Cell membrane</keyword>
<dbReference type="Pfam" id="PF00231">
    <property type="entry name" value="ATP-synt"/>
    <property type="match status" value="1"/>
</dbReference>
<comment type="caution">
    <text evidence="14">The sequence shown here is derived from an EMBL/GenBank/DDBJ whole genome shotgun (WGS) entry which is preliminary data.</text>
</comment>
<evidence type="ECO:0000256" key="1">
    <source>
        <dbReference type="ARBA" id="ARBA00003456"/>
    </source>
</evidence>
<comment type="similarity">
    <text evidence="3 13">Belongs to the ATPase gamma chain family.</text>
</comment>
<proteinExistence type="inferred from homology"/>
<dbReference type="PRINTS" id="PR00126">
    <property type="entry name" value="ATPASEGAMMA"/>
</dbReference>
<keyword evidence="9 13" id="KW-0472">Membrane</keyword>
<organism evidence="14 15">
    <name type="scientific">Candidatus Sulfomarinibacter kjeldsenii</name>
    <dbReference type="NCBI Taxonomy" id="2885994"/>
    <lineage>
        <taxon>Bacteria</taxon>
        <taxon>Pseudomonadati</taxon>
        <taxon>Acidobacteriota</taxon>
        <taxon>Thermoanaerobaculia</taxon>
        <taxon>Thermoanaerobaculales</taxon>
        <taxon>Candidatus Sulfomarinibacteraceae</taxon>
        <taxon>Candidatus Sulfomarinibacter</taxon>
    </lineage>
</organism>
<accession>A0A8J7C3K2</accession>
<evidence type="ECO:0000256" key="5">
    <source>
        <dbReference type="ARBA" id="ARBA00022475"/>
    </source>
</evidence>
<dbReference type="PROSITE" id="PS00153">
    <property type="entry name" value="ATPASE_GAMMA"/>
    <property type="match status" value="1"/>
</dbReference>
<dbReference type="Gene3D" id="1.10.287.80">
    <property type="entry name" value="ATP synthase, gamma subunit, helix hairpin domain"/>
    <property type="match status" value="1"/>
</dbReference>